<feature type="domain" description="N-acetyltransferase" evidence="1">
    <location>
        <begin position="1"/>
        <end position="88"/>
    </location>
</feature>
<keyword evidence="2" id="KW-0012">Acyltransferase</keyword>
<evidence type="ECO:0000313" key="3">
    <source>
        <dbReference type="Proteomes" id="UP001459204"/>
    </source>
</evidence>
<proteinExistence type="predicted"/>
<comment type="caution">
    <text evidence="2">The sequence shown here is derived from an EMBL/GenBank/DDBJ whole genome shotgun (WGS) entry which is preliminary data.</text>
</comment>
<dbReference type="Gene3D" id="3.40.630.30">
    <property type="match status" value="1"/>
</dbReference>
<keyword evidence="2" id="KW-0808">Transferase</keyword>
<accession>A0ABU9IVN2</accession>
<dbReference type="EC" id="2.3.1.-" evidence="2"/>
<dbReference type="SUPFAM" id="SSF55729">
    <property type="entry name" value="Acyl-CoA N-acyltransferases (Nat)"/>
    <property type="match status" value="1"/>
</dbReference>
<reference evidence="2 3" key="1">
    <citation type="submission" date="2024-04" db="EMBL/GenBank/DDBJ databases">
        <title>Draft genome sequence of Pseudoxanthomonas putridarboris WD12.</title>
        <authorList>
            <person name="Oh J."/>
        </authorList>
    </citation>
    <scope>NUCLEOTIDE SEQUENCE [LARGE SCALE GENOMIC DNA]</scope>
    <source>
        <strain evidence="2 3">WD12</strain>
    </source>
</reference>
<keyword evidence="3" id="KW-1185">Reference proteome</keyword>
<gene>
    <name evidence="2" type="ORF">AAD027_01415</name>
</gene>
<dbReference type="InterPro" id="IPR000182">
    <property type="entry name" value="GNAT_dom"/>
</dbReference>
<dbReference type="Proteomes" id="UP001459204">
    <property type="component" value="Unassembled WGS sequence"/>
</dbReference>
<dbReference type="PROSITE" id="PS51186">
    <property type="entry name" value="GNAT"/>
    <property type="match status" value="1"/>
</dbReference>
<dbReference type="InterPro" id="IPR016181">
    <property type="entry name" value="Acyl_CoA_acyltransferase"/>
</dbReference>
<protein>
    <submittedName>
        <fullName evidence="2">GNAT family N-acetyltransferase</fullName>
        <ecNumber evidence="2">2.3.1.-</ecNumber>
    </submittedName>
</protein>
<dbReference type="EMBL" id="JBBWWT010000001">
    <property type="protein sequence ID" value="MEL1263033.1"/>
    <property type="molecule type" value="Genomic_DNA"/>
</dbReference>
<dbReference type="RefSeq" id="WP_341724725.1">
    <property type="nucleotide sequence ID" value="NZ_JBBWWT010000001.1"/>
</dbReference>
<evidence type="ECO:0000313" key="2">
    <source>
        <dbReference type="EMBL" id="MEL1263033.1"/>
    </source>
</evidence>
<organism evidence="2 3">
    <name type="scientific">Pseudoxanthomonas putridarboris</name>
    <dbReference type="NCBI Taxonomy" id="752605"/>
    <lineage>
        <taxon>Bacteria</taxon>
        <taxon>Pseudomonadati</taxon>
        <taxon>Pseudomonadota</taxon>
        <taxon>Gammaproteobacteria</taxon>
        <taxon>Lysobacterales</taxon>
        <taxon>Lysobacteraceae</taxon>
        <taxon>Pseudoxanthomonas</taxon>
    </lineage>
</organism>
<dbReference type="GO" id="GO:0016746">
    <property type="term" value="F:acyltransferase activity"/>
    <property type="evidence" value="ECO:0007669"/>
    <property type="project" value="UniProtKB-KW"/>
</dbReference>
<sequence>MYVRPRYRGTSVSRNLMEAALQWAAAEPWQDRLLSSFPLHNVKAERFLDRWEFQPLSERERIQRIPGVLPGYVVVERVRSGPQLRLPG</sequence>
<evidence type="ECO:0000259" key="1">
    <source>
        <dbReference type="PROSITE" id="PS51186"/>
    </source>
</evidence>
<dbReference type="Pfam" id="PF00583">
    <property type="entry name" value="Acetyltransf_1"/>
    <property type="match status" value="1"/>
</dbReference>
<name>A0ABU9IVN2_9GAMM</name>